<sequence>MTTFSREEIAATCERAVIAFVRAFRRVPSATEQEIIVSALVRFFNEPDAPSTRLQ</sequence>
<organism evidence="1 2">
    <name type="scientific">Rhizobium gallicum bv. gallicum R602sp</name>
    <dbReference type="NCBI Taxonomy" id="1041138"/>
    <lineage>
        <taxon>Bacteria</taxon>
        <taxon>Pseudomonadati</taxon>
        <taxon>Pseudomonadota</taxon>
        <taxon>Alphaproteobacteria</taxon>
        <taxon>Hyphomicrobiales</taxon>
        <taxon>Rhizobiaceae</taxon>
        <taxon>Rhizobium/Agrobacterium group</taxon>
        <taxon>Rhizobium</taxon>
    </lineage>
</organism>
<gene>
    <name evidence="1" type="ORF">RGR602_CH01941</name>
</gene>
<dbReference type="AlphaFoldDB" id="A0A0B4X410"/>
<name>A0A0B4X410_9HYPH</name>
<evidence type="ECO:0000313" key="2">
    <source>
        <dbReference type="Proteomes" id="UP000031368"/>
    </source>
</evidence>
<dbReference type="KEGG" id="rga:RGR602_CH01941"/>
<evidence type="ECO:0000313" key="1">
    <source>
        <dbReference type="EMBL" id="AJD41272.1"/>
    </source>
</evidence>
<accession>A0A0B4X410</accession>
<dbReference type="RefSeq" id="WP_170251548.1">
    <property type="nucleotide sequence ID" value="NZ_CP006877.1"/>
</dbReference>
<proteinExistence type="predicted"/>
<protein>
    <submittedName>
        <fullName evidence="1">Uncharacterized protein</fullName>
    </submittedName>
</protein>
<dbReference type="Proteomes" id="UP000031368">
    <property type="component" value="Chromosome"/>
</dbReference>
<keyword evidence="2" id="KW-1185">Reference proteome</keyword>
<dbReference type="HOGENOM" id="CLU_211629_0_0_5"/>
<reference evidence="1 2" key="1">
    <citation type="submission" date="2013-11" db="EMBL/GenBank/DDBJ databases">
        <title>Complete genome sequence of Rhizobium gallicum bv. gallicum R602.</title>
        <authorList>
            <person name="Bustos P."/>
            <person name="Santamaria R.I."/>
            <person name="Lozano L."/>
            <person name="Acosta J.L."/>
            <person name="Ormeno-Orrillo E."/>
            <person name="Rogel M.A."/>
            <person name="Romero D."/>
            <person name="Cevallos M.A."/>
            <person name="Martinez-Romero E."/>
            <person name="Gonzalez V."/>
        </authorList>
    </citation>
    <scope>NUCLEOTIDE SEQUENCE [LARGE SCALE GENOMIC DNA]</scope>
    <source>
        <strain evidence="1 2">R602</strain>
    </source>
</reference>
<dbReference type="EMBL" id="CP006877">
    <property type="protein sequence ID" value="AJD41272.1"/>
    <property type="molecule type" value="Genomic_DNA"/>
</dbReference>